<organism evidence="7 8">
    <name type="scientific">Vespula maculifrons</name>
    <name type="common">Eastern yellow jacket</name>
    <name type="synonym">Wasp</name>
    <dbReference type="NCBI Taxonomy" id="7453"/>
    <lineage>
        <taxon>Eukaryota</taxon>
        <taxon>Metazoa</taxon>
        <taxon>Ecdysozoa</taxon>
        <taxon>Arthropoda</taxon>
        <taxon>Hexapoda</taxon>
        <taxon>Insecta</taxon>
        <taxon>Pterygota</taxon>
        <taxon>Neoptera</taxon>
        <taxon>Endopterygota</taxon>
        <taxon>Hymenoptera</taxon>
        <taxon>Apocrita</taxon>
        <taxon>Aculeata</taxon>
        <taxon>Vespoidea</taxon>
        <taxon>Vespidae</taxon>
        <taxon>Vespinae</taxon>
        <taxon>Vespula</taxon>
    </lineage>
</organism>
<keyword evidence="4" id="KW-0689">Ribosomal protein</keyword>
<comment type="caution">
    <text evidence="7">The sequence shown here is derived from an EMBL/GenBank/DDBJ whole genome shotgun (WGS) entry which is preliminary data.</text>
</comment>
<evidence type="ECO:0000256" key="5">
    <source>
        <dbReference type="ARBA" id="ARBA00023274"/>
    </source>
</evidence>
<evidence type="ECO:0000313" key="7">
    <source>
        <dbReference type="EMBL" id="KAL2749303.1"/>
    </source>
</evidence>
<comment type="subcellular location">
    <subcellularLocation>
        <location evidence="1">Cytoplasm</location>
    </subcellularLocation>
</comment>
<sequence>MTHKKTTYCYEPNKESYKKMLMPKKNRVAIYKYLFKEGIMIAKKNYQAIKYFELETISNLEVIKAVQNKLSLYISSKPEVISQRNVHGDLLLGLRFQNPDQEVRLQGRQKMMLVIDED</sequence>
<evidence type="ECO:0000313" key="8">
    <source>
        <dbReference type="Proteomes" id="UP001607303"/>
    </source>
</evidence>
<dbReference type="AlphaFoldDB" id="A0ABD2CVY7"/>
<keyword evidence="5" id="KW-0687">Ribonucleoprotein</keyword>
<proteinExistence type="inferred from homology"/>
<gene>
    <name evidence="7" type="ORF">V1477_002243</name>
</gene>
<dbReference type="InterPro" id="IPR037447">
    <property type="entry name" value="Ribosomal_eS10"/>
</dbReference>
<evidence type="ECO:0000259" key="6">
    <source>
        <dbReference type="Pfam" id="PF03501"/>
    </source>
</evidence>
<keyword evidence="8" id="KW-1185">Reference proteome</keyword>
<evidence type="ECO:0000256" key="1">
    <source>
        <dbReference type="ARBA" id="ARBA00004496"/>
    </source>
</evidence>
<evidence type="ECO:0000256" key="2">
    <source>
        <dbReference type="ARBA" id="ARBA00007278"/>
    </source>
</evidence>
<keyword evidence="3" id="KW-0963">Cytoplasm</keyword>
<dbReference type="Pfam" id="PF03501">
    <property type="entry name" value="S10_plectin"/>
    <property type="match status" value="1"/>
</dbReference>
<evidence type="ECO:0000256" key="3">
    <source>
        <dbReference type="ARBA" id="ARBA00022490"/>
    </source>
</evidence>
<dbReference type="Proteomes" id="UP001607303">
    <property type="component" value="Unassembled WGS sequence"/>
</dbReference>
<comment type="similarity">
    <text evidence="2">Belongs to the eukaryotic ribosomal protein eS10 family.</text>
</comment>
<dbReference type="PANTHER" id="PTHR12146">
    <property type="entry name" value="40S RIBOSOMAL PROTEIN S10"/>
    <property type="match status" value="1"/>
</dbReference>
<dbReference type="EMBL" id="JAYRBN010000027">
    <property type="protein sequence ID" value="KAL2749303.1"/>
    <property type="molecule type" value="Genomic_DNA"/>
</dbReference>
<dbReference type="Gene3D" id="1.10.10.10">
    <property type="entry name" value="Winged helix-like DNA-binding domain superfamily/Winged helix DNA-binding domain"/>
    <property type="match status" value="1"/>
</dbReference>
<dbReference type="GO" id="GO:0005737">
    <property type="term" value="C:cytoplasm"/>
    <property type="evidence" value="ECO:0007669"/>
    <property type="project" value="UniProtKB-SubCell"/>
</dbReference>
<evidence type="ECO:0000256" key="4">
    <source>
        <dbReference type="ARBA" id="ARBA00022980"/>
    </source>
</evidence>
<dbReference type="GO" id="GO:0005840">
    <property type="term" value="C:ribosome"/>
    <property type="evidence" value="ECO:0007669"/>
    <property type="project" value="UniProtKB-KW"/>
</dbReference>
<dbReference type="PANTHER" id="PTHR12146:SF0">
    <property type="entry name" value="RIBOSOMAL PROTEIN S10"/>
    <property type="match status" value="1"/>
</dbReference>
<accession>A0ABD2CVY7</accession>
<name>A0ABD2CVY7_VESMC</name>
<feature type="domain" description="Plectin/eS10 N-terminal" evidence="6">
    <location>
        <begin position="22"/>
        <end position="68"/>
    </location>
</feature>
<dbReference type="GO" id="GO:1990904">
    <property type="term" value="C:ribonucleoprotein complex"/>
    <property type="evidence" value="ECO:0007669"/>
    <property type="project" value="UniProtKB-KW"/>
</dbReference>
<dbReference type="InterPro" id="IPR036388">
    <property type="entry name" value="WH-like_DNA-bd_sf"/>
</dbReference>
<reference evidence="7 8" key="1">
    <citation type="journal article" date="2024" name="Ann. Entomol. Soc. Am.">
        <title>Genomic analyses of the southern and eastern yellowjacket wasps (Hymenoptera: Vespidae) reveal evolutionary signatures of social life.</title>
        <authorList>
            <person name="Catto M.A."/>
            <person name="Caine P.B."/>
            <person name="Orr S.E."/>
            <person name="Hunt B.G."/>
            <person name="Goodisman M.A.D."/>
        </authorList>
    </citation>
    <scope>NUCLEOTIDE SEQUENCE [LARGE SCALE GENOMIC DNA]</scope>
    <source>
        <strain evidence="7">232</strain>
        <tissue evidence="7">Head and thorax</tissue>
    </source>
</reference>
<protein>
    <submittedName>
        <fullName evidence="7">40S ribosomal protein S10-like</fullName>
    </submittedName>
</protein>
<dbReference type="InterPro" id="IPR005326">
    <property type="entry name" value="Plectin_eS10_N"/>
</dbReference>